<gene>
    <name evidence="3" type="ORF">ACCI51_05215</name>
</gene>
<dbReference type="InterPro" id="IPR036249">
    <property type="entry name" value="Thioredoxin-like_sf"/>
</dbReference>
<evidence type="ECO:0000313" key="3">
    <source>
        <dbReference type="EMBL" id="MFA0789937.1"/>
    </source>
</evidence>
<dbReference type="RefSeq" id="WP_299585563.1">
    <property type="nucleotide sequence ID" value="NZ_JBGMEL010000004.1"/>
</dbReference>
<keyword evidence="4" id="KW-1185">Reference proteome</keyword>
<comment type="caution">
    <text evidence="3">The sequence shown here is derived from an EMBL/GenBank/DDBJ whole genome shotgun (WGS) entry which is preliminary data.</text>
</comment>
<name>A0ABV4NKQ0_9GAMM</name>
<dbReference type="PROSITE" id="PS51352">
    <property type="entry name" value="THIOREDOXIN_2"/>
    <property type="match status" value="1"/>
</dbReference>
<dbReference type="Pfam" id="PF00578">
    <property type="entry name" value="AhpC-TSA"/>
    <property type="match status" value="1"/>
</dbReference>
<dbReference type="InterPro" id="IPR000866">
    <property type="entry name" value="AhpC/TSA"/>
</dbReference>
<dbReference type="InterPro" id="IPR050455">
    <property type="entry name" value="Tpx_Peroxidase_subfamily"/>
</dbReference>
<dbReference type="Gene3D" id="3.40.30.10">
    <property type="entry name" value="Glutaredoxin"/>
    <property type="match status" value="1"/>
</dbReference>
<protein>
    <submittedName>
        <fullName evidence="3">Peroxiredoxin family protein</fullName>
    </submittedName>
</protein>
<sequence>MKYWFTLIIATIISLPLMALEVGEKAPNFSLQGTDGKTHSLDDYIGKRAVVIAWFPRAFTKGCTIECKSLAKNGHKIRAFDAAYFMASTDKHEDNTRFAKHNAADFPLLSDPTGQTAKAYDVLIPVLKLARRVTVYIGKDGTILKIDKDINPATSAEDIARNLAELGVEKSGNTQKENVEQ</sequence>
<reference evidence="3 4" key="1">
    <citation type="submission" date="2024-08" db="EMBL/GenBank/DDBJ databases">
        <authorList>
            <person name="Ishaq N."/>
        </authorList>
    </citation>
    <scope>NUCLEOTIDE SEQUENCE [LARGE SCALE GENOMIC DNA]</scope>
    <source>
        <strain evidence="3 4">JCM 30400</strain>
    </source>
</reference>
<evidence type="ECO:0000313" key="4">
    <source>
        <dbReference type="Proteomes" id="UP001569414"/>
    </source>
</evidence>
<evidence type="ECO:0000256" key="1">
    <source>
        <dbReference type="ARBA" id="ARBA00023284"/>
    </source>
</evidence>
<dbReference type="PANTHER" id="PTHR43110:SF1">
    <property type="entry name" value="THIOL PEROXIDASE"/>
    <property type="match status" value="1"/>
</dbReference>
<dbReference type="Proteomes" id="UP001569414">
    <property type="component" value="Unassembled WGS sequence"/>
</dbReference>
<dbReference type="EMBL" id="JBGMEL010000004">
    <property type="protein sequence ID" value="MFA0789937.1"/>
    <property type="molecule type" value="Genomic_DNA"/>
</dbReference>
<keyword evidence="1" id="KW-0676">Redox-active center</keyword>
<organism evidence="3 4">
    <name type="scientific">Microbulbifer echini</name>
    <dbReference type="NCBI Taxonomy" id="1529067"/>
    <lineage>
        <taxon>Bacteria</taxon>
        <taxon>Pseudomonadati</taxon>
        <taxon>Pseudomonadota</taxon>
        <taxon>Gammaproteobacteria</taxon>
        <taxon>Cellvibrionales</taxon>
        <taxon>Microbulbiferaceae</taxon>
        <taxon>Microbulbifer</taxon>
    </lineage>
</organism>
<proteinExistence type="predicted"/>
<dbReference type="InterPro" id="IPR013766">
    <property type="entry name" value="Thioredoxin_domain"/>
</dbReference>
<dbReference type="CDD" id="cd03017">
    <property type="entry name" value="PRX_BCP"/>
    <property type="match status" value="1"/>
</dbReference>
<evidence type="ECO:0000259" key="2">
    <source>
        <dbReference type="PROSITE" id="PS51352"/>
    </source>
</evidence>
<feature type="domain" description="Thioredoxin" evidence="2">
    <location>
        <begin position="20"/>
        <end position="168"/>
    </location>
</feature>
<dbReference type="PANTHER" id="PTHR43110">
    <property type="entry name" value="THIOL PEROXIDASE"/>
    <property type="match status" value="1"/>
</dbReference>
<dbReference type="SUPFAM" id="SSF52833">
    <property type="entry name" value="Thioredoxin-like"/>
    <property type="match status" value="1"/>
</dbReference>
<accession>A0ABV4NKQ0</accession>